<feature type="compositionally biased region" description="Acidic residues" evidence="1">
    <location>
        <begin position="547"/>
        <end position="605"/>
    </location>
</feature>
<feature type="region of interest" description="Disordered" evidence="1">
    <location>
        <begin position="447"/>
        <end position="481"/>
    </location>
</feature>
<evidence type="ECO:0000313" key="2">
    <source>
        <dbReference type="EMBL" id="KAA8907221.1"/>
    </source>
</evidence>
<proteinExistence type="predicted"/>
<evidence type="ECO:0000256" key="1">
    <source>
        <dbReference type="SAM" id="MobiDB-lite"/>
    </source>
</evidence>
<accession>A0A5J5EXN8</accession>
<dbReference type="InParanoid" id="A0A5J5EXN8"/>
<protein>
    <submittedName>
        <fullName evidence="2">Uncharacterized protein</fullName>
    </submittedName>
</protein>
<keyword evidence="3" id="KW-1185">Reference proteome</keyword>
<organism evidence="2 3">
    <name type="scientific">Sphaerosporella brunnea</name>
    <dbReference type="NCBI Taxonomy" id="1250544"/>
    <lineage>
        <taxon>Eukaryota</taxon>
        <taxon>Fungi</taxon>
        <taxon>Dikarya</taxon>
        <taxon>Ascomycota</taxon>
        <taxon>Pezizomycotina</taxon>
        <taxon>Pezizomycetes</taxon>
        <taxon>Pezizales</taxon>
        <taxon>Pyronemataceae</taxon>
        <taxon>Sphaerosporella</taxon>
    </lineage>
</organism>
<evidence type="ECO:0000313" key="3">
    <source>
        <dbReference type="Proteomes" id="UP000326924"/>
    </source>
</evidence>
<name>A0A5J5EXN8_9PEZI</name>
<dbReference type="EMBL" id="VXIS01000081">
    <property type="protein sequence ID" value="KAA8907221.1"/>
    <property type="molecule type" value="Genomic_DNA"/>
</dbReference>
<feature type="region of interest" description="Disordered" evidence="1">
    <location>
        <begin position="532"/>
        <end position="607"/>
    </location>
</feature>
<sequence>MWSMVWTTEDAQVARQRFSDYVDVCCTAVVVGPVVPIGRNRLTGMPPKTKGDPLRLFDLPQGLFGPPLATSLITPLLGQTPTAIRNQCEQLHLQTWQSSQLPRLLWRAFDLGPFDHGPPALLRYHGWRSAQPPSVQVPPRIVEGAACSGCRRFAATAALEAFDLGPFDHCWTNHSSATPRPPYDIMDGSLPNCQVSCAGCTRFCCYGSLWRAFDLGPFDHGPLAPPSGITDGGLPNRHLCKSRHESWQGAAYSGCRRFSCYGSLWRAPLRPFLLLRGRAQSVLLRPSTCNKFYCYGSFWRAFALDPCGDPGGVLDTIGLVQGGVLDTIGASRGAEAIFFLSGRSVVLDIARPNQTTPRLLSRGRAQSVLLRPSTGGVLDTSSRVTEAIFFRSGRSVVLDGARPNQTPPRLFSRGRAQSVLLRPSTGGVLDTDEPIGLVKGHQEWRRGGLASTSTGNPPASIAVGSQEGKNEGGQTKQHPGCSHVEGRSLFYCALPPVAFLIPLSSQGSPGMAVRRPGFHKYWEPTSINRCGFPGGDAKGGVVVPEHGEDEDDEDQDEDEEEDDEIEDDEDEEEDDEIEDDEDEEEDDEIEDDEDEEEDEEEDGAGGEEVTAAAFLEFRYICFSLYYSLYGASLLLRVGNWLHVRPP</sequence>
<dbReference type="OrthoDB" id="298344at2759"/>
<dbReference type="Proteomes" id="UP000326924">
    <property type="component" value="Unassembled WGS sequence"/>
</dbReference>
<comment type="caution">
    <text evidence="2">The sequence shown here is derived from an EMBL/GenBank/DDBJ whole genome shotgun (WGS) entry which is preliminary data.</text>
</comment>
<dbReference type="AlphaFoldDB" id="A0A5J5EXN8"/>
<reference evidence="2 3" key="1">
    <citation type="submission" date="2019-09" db="EMBL/GenBank/DDBJ databases">
        <title>Draft genome of the ectomycorrhizal ascomycete Sphaerosporella brunnea.</title>
        <authorList>
            <consortium name="DOE Joint Genome Institute"/>
            <person name="Benucci G.M."/>
            <person name="Marozzi G."/>
            <person name="Antonielli L."/>
            <person name="Sanchez S."/>
            <person name="Marco P."/>
            <person name="Wang X."/>
            <person name="Falini L.B."/>
            <person name="Barry K."/>
            <person name="Haridas S."/>
            <person name="Lipzen A."/>
            <person name="Labutti K."/>
            <person name="Grigoriev I.V."/>
            <person name="Murat C."/>
            <person name="Martin F."/>
            <person name="Albertini E."/>
            <person name="Donnini D."/>
            <person name="Bonito G."/>
        </authorList>
    </citation>
    <scope>NUCLEOTIDE SEQUENCE [LARGE SCALE GENOMIC DNA]</scope>
    <source>
        <strain evidence="2 3">Sb_GMNB300</strain>
    </source>
</reference>
<gene>
    <name evidence="2" type="ORF">FN846DRAFT_1021331</name>
</gene>